<proteinExistence type="inferred from homology"/>
<dbReference type="Proteomes" id="UP000294547">
    <property type="component" value="Unassembled WGS sequence"/>
</dbReference>
<dbReference type="CDD" id="cd05466">
    <property type="entry name" value="PBP2_LTTR_substrate"/>
    <property type="match status" value="1"/>
</dbReference>
<comment type="similarity">
    <text evidence="1">Belongs to the LysR transcriptional regulatory family.</text>
</comment>
<organism evidence="6 7">
    <name type="scientific">Oharaeibacter diazotrophicus</name>
    <dbReference type="NCBI Taxonomy" id="1920512"/>
    <lineage>
        <taxon>Bacteria</taxon>
        <taxon>Pseudomonadati</taxon>
        <taxon>Pseudomonadota</taxon>
        <taxon>Alphaproteobacteria</taxon>
        <taxon>Hyphomicrobiales</taxon>
        <taxon>Pleomorphomonadaceae</taxon>
        <taxon>Oharaeibacter</taxon>
    </lineage>
</organism>
<comment type="caution">
    <text evidence="6">The sequence shown here is derived from an EMBL/GenBank/DDBJ whole genome shotgun (WGS) entry which is preliminary data.</text>
</comment>
<dbReference type="GO" id="GO:0000976">
    <property type="term" value="F:transcription cis-regulatory region binding"/>
    <property type="evidence" value="ECO:0007669"/>
    <property type="project" value="TreeGrafter"/>
</dbReference>
<dbReference type="Pfam" id="PF03466">
    <property type="entry name" value="LysR_substrate"/>
    <property type="match status" value="1"/>
</dbReference>
<dbReference type="InterPro" id="IPR000847">
    <property type="entry name" value="LysR_HTH_N"/>
</dbReference>
<dbReference type="Gene3D" id="1.10.10.10">
    <property type="entry name" value="Winged helix-like DNA-binding domain superfamily/Winged helix DNA-binding domain"/>
    <property type="match status" value="1"/>
</dbReference>
<name>A0A4R6R7F2_9HYPH</name>
<keyword evidence="2" id="KW-0805">Transcription regulation</keyword>
<dbReference type="PROSITE" id="PS50931">
    <property type="entry name" value="HTH_LYSR"/>
    <property type="match status" value="1"/>
</dbReference>
<accession>A0A4R6R7F2</accession>
<dbReference type="PANTHER" id="PTHR30126">
    <property type="entry name" value="HTH-TYPE TRANSCRIPTIONAL REGULATOR"/>
    <property type="match status" value="1"/>
</dbReference>
<dbReference type="SUPFAM" id="SSF46785">
    <property type="entry name" value="Winged helix' DNA-binding domain"/>
    <property type="match status" value="1"/>
</dbReference>
<protein>
    <submittedName>
        <fullName evidence="6">DNA-binding transcriptional LysR family regulator</fullName>
    </submittedName>
</protein>
<keyword evidence="4" id="KW-0804">Transcription</keyword>
<evidence type="ECO:0000256" key="3">
    <source>
        <dbReference type="ARBA" id="ARBA00023125"/>
    </source>
</evidence>
<keyword evidence="3 6" id="KW-0238">DNA-binding</keyword>
<dbReference type="AlphaFoldDB" id="A0A4R6R7F2"/>
<dbReference type="EMBL" id="SNXY01000011">
    <property type="protein sequence ID" value="TDP81829.1"/>
    <property type="molecule type" value="Genomic_DNA"/>
</dbReference>
<evidence type="ECO:0000256" key="1">
    <source>
        <dbReference type="ARBA" id="ARBA00009437"/>
    </source>
</evidence>
<dbReference type="Pfam" id="PF00126">
    <property type="entry name" value="HTH_1"/>
    <property type="match status" value="1"/>
</dbReference>
<dbReference type="SUPFAM" id="SSF53850">
    <property type="entry name" value="Periplasmic binding protein-like II"/>
    <property type="match status" value="1"/>
</dbReference>
<feature type="domain" description="HTH lysR-type" evidence="5">
    <location>
        <begin position="6"/>
        <end position="63"/>
    </location>
</feature>
<dbReference type="GO" id="GO:0003700">
    <property type="term" value="F:DNA-binding transcription factor activity"/>
    <property type="evidence" value="ECO:0007669"/>
    <property type="project" value="InterPro"/>
</dbReference>
<sequence>MALEGTDVRLLRLFMTIVEQGGFAAAQGELGLSLSTISAHVTTLETRLGVRLCRRGRSGFALTDEGRQVYEEARRLTASIETFEGRVRSLRGHLTGQFAVGLVDNTVTDPSAPLERVFAAFAAAAPDVMLTVACRPPNELLRDVIAGALDVAVASFPRVALGLAYVDLYEERQRFYCGVGHPLFAVPEAEITIDAVRRHRIVGRSYWGQRDLKIFAIGGPKALVGDMESEARLILSGAFLGYLPEHYATGFVAAGRMRALRPDLFDYAAPFQLAHRPEKAKEPIARLFVDTVGRVFAGRRRAVATTAERDRDS</sequence>
<dbReference type="InterPro" id="IPR036388">
    <property type="entry name" value="WH-like_DNA-bd_sf"/>
</dbReference>
<dbReference type="InterPro" id="IPR005119">
    <property type="entry name" value="LysR_subst-bd"/>
</dbReference>
<reference evidence="6 7" key="1">
    <citation type="submission" date="2019-03" db="EMBL/GenBank/DDBJ databases">
        <title>Genomic Encyclopedia of Type Strains, Phase IV (KMG-IV): sequencing the most valuable type-strain genomes for metagenomic binning, comparative biology and taxonomic classification.</title>
        <authorList>
            <person name="Goeker M."/>
        </authorList>
    </citation>
    <scope>NUCLEOTIDE SEQUENCE [LARGE SCALE GENOMIC DNA]</scope>
    <source>
        <strain evidence="6 7">DSM 102969</strain>
    </source>
</reference>
<evidence type="ECO:0000256" key="2">
    <source>
        <dbReference type="ARBA" id="ARBA00023015"/>
    </source>
</evidence>
<dbReference type="RefSeq" id="WP_207620416.1">
    <property type="nucleotide sequence ID" value="NZ_BSPM01000002.1"/>
</dbReference>
<gene>
    <name evidence="6" type="ORF">EDD54_4088</name>
</gene>
<dbReference type="InterPro" id="IPR036390">
    <property type="entry name" value="WH_DNA-bd_sf"/>
</dbReference>
<dbReference type="PANTHER" id="PTHR30126:SF98">
    <property type="entry name" value="HTH-TYPE TRANSCRIPTIONAL ACTIVATOR BAUR"/>
    <property type="match status" value="1"/>
</dbReference>
<evidence type="ECO:0000259" key="5">
    <source>
        <dbReference type="PROSITE" id="PS50931"/>
    </source>
</evidence>
<evidence type="ECO:0000313" key="7">
    <source>
        <dbReference type="Proteomes" id="UP000294547"/>
    </source>
</evidence>
<evidence type="ECO:0000313" key="6">
    <source>
        <dbReference type="EMBL" id="TDP81829.1"/>
    </source>
</evidence>
<dbReference type="Gene3D" id="3.40.190.10">
    <property type="entry name" value="Periplasmic binding protein-like II"/>
    <property type="match status" value="2"/>
</dbReference>
<keyword evidence="7" id="KW-1185">Reference proteome</keyword>
<evidence type="ECO:0000256" key="4">
    <source>
        <dbReference type="ARBA" id="ARBA00023163"/>
    </source>
</evidence>